<dbReference type="PANTHER" id="PTHR15434">
    <property type="entry name" value="HEAT SHOCK FACTOR 2-BINDING PROTEIN"/>
    <property type="match status" value="1"/>
</dbReference>
<sequence>MGITCINTKFSEIIMDKNTEEEQANLKDEQQFLISVEDTLDTVKRSIHKFITDVPQALANSGLDLDLGKLNIENDQEIQDPIPDQTNKEEKEKISALNMKCDQLQSQLQQQINRNKKTQEEIEYLREQILNQSTYCATLGAVLGNLTWRASRFPEIVDVWLSGFQHMIGEFLSITDGSFVAFINTYRSAFPPTCNVEYQFIIGLLGIVTNISATPEGREFLITDTNGRAFVQKMVKLMPTLPLSQGSLSLKRLMLMIFYNVSMNKTGLQYLFESRVSDVLDYYLRNNSLPDETQFLCLRVLQSMTYGLMNPKYIQDLTNTLPISRIENIATSNKNEMSAAAKQVIKQLRDSQKLIHMN</sequence>
<accession>A0AAW1A2A3</accession>
<keyword evidence="1" id="KW-0175">Coiled coil</keyword>
<protein>
    <recommendedName>
        <fullName evidence="4">Heat shock factor 2-binding protein</fullName>
    </recommendedName>
</protein>
<dbReference type="PANTHER" id="PTHR15434:SF2">
    <property type="entry name" value="HEAT SHOCK FACTOR 2-BINDING PROTEIN"/>
    <property type="match status" value="1"/>
</dbReference>
<keyword evidence="3" id="KW-1185">Reference proteome</keyword>
<dbReference type="EMBL" id="JAWNGG020000067">
    <property type="protein sequence ID" value="KAK9304050.1"/>
    <property type="molecule type" value="Genomic_DNA"/>
</dbReference>
<proteinExistence type="predicted"/>
<comment type="caution">
    <text evidence="2">The sequence shown here is derived from an EMBL/GenBank/DDBJ whole genome shotgun (WGS) entry which is preliminary data.</text>
</comment>
<evidence type="ECO:0000313" key="2">
    <source>
        <dbReference type="EMBL" id="KAK9304050.1"/>
    </source>
</evidence>
<reference evidence="2 3" key="1">
    <citation type="submission" date="2024-05" db="EMBL/GenBank/DDBJ databases">
        <title>The nuclear and mitochondrial genome assemblies of Tetragonisca angustula (Apidae: Meliponini), a tiny yet remarkable pollinator in the Neotropics.</title>
        <authorList>
            <person name="Ferrari R."/>
            <person name="Ricardo P.C."/>
            <person name="Dias F.C."/>
            <person name="Araujo N.S."/>
            <person name="Soares D.O."/>
            <person name="Zhou Q.-S."/>
            <person name="Zhu C.-D."/>
            <person name="Coutinho L."/>
            <person name="Airas M.C."/>
            <person name="Batista T.M."/>
        </authorList>
    </citation>
    <scope>NUCLEOTIDE SEQUENCE [LARGE SCALE GENOMIC DNA]</scope>
    <source>
        <strain evidence="2">ASF017062</strain>
        <tissue evidence="2">Abdomen</tissue>
    </source>
</reference>
<dbReference type="GO" id="GO:0005829">
    <property type="term" value="C:cytosol"/>
    <property type="evidence" value="ECO:0007669"/>
    <property type="project" value="TreeGrafter"/>
</dbReference>
<organism evidence="2 3">
    <name type="scientific">Tetragonisca angustula</name>
    <dbReference type="NCBI Taxonomy" id="166442"/>
    <lineage>
        <taxon>Eukaryota</taxon>
        <taxon>Metazoa</taxon>
        <taxon>Ecdysozoa</taxon>
        <taxon>Arthropoda</taxon>
        <taxon>Hexapoda</taxon>
        <taxon>Insecta</taxon>
        <taxon>Pterygota</taxon>
        <taxon>Neoptera</taxon>
        <taxon>Endopterygota</taxon>
        <taxon>Hymenoptera</taxon>
        <taxon>Apocrita</taxon>
        <taxon>Aculeata</taxon>
        <taxon>Apoidea</taxon>
        <taxon>Anthophila</taxon>
        <taxon>Apidae</taxon>
        <taxon>Tetragonisca</taxon>
    </lineage>
</organism>
<evidence type="ECO:0008006" key="4">
    <source>
        <dbReference type="Google" id="ProtNLM"/>
    </source>
</evidence>
<dbReference type="InterPro" id="IPR039584">
    <property type="entry name" value="HSF2BP"/>
</dbReference>
<dbReference type="AlphaFoldDB" id="A0AAW1A2A3"/>
<dbReference type="Proteomes" id="UP001432146">
    <property type="component" value="Unassembled WGS sequence"/>
</dbReference>
<evidence type="ECO:0000313" key="3">
    <source>
        <dbReference type="Proteomes" id="UP001432146"/>
    </source>
</evidence>
<name>A0AAW1A2A3_9HYME</name>
<evidence type="ECO:0000256" key="1">
    <source>
        <dbReference type="SAM" id="Coils"/>
    </source>
</evidence>
<gene>
    <name evidence="2" type="ORF">QLX08_004433</name>
</gene>
<feature type="coiled-coil region" evidence="1">
    <location>
        <begin position="87"/>
        <end position="128"/>
    </location>
</feature>